<reference evidence="2" key="1">
    <citation type="journal article" date="2022" name="Proc. Natl. Acad. Sci. U.S.A.">
        <title>Life cycle and functional genomics of the unicellular red alga Galdieria for elucidating algal and plant evolution and industrial use.</title>
        <authorList>
            <person name="Hirooka S."/>
            <person name="Itabashi T."/>
            <person name="Ichinose T.M."/>
            <person name="Onuma R."/>
            <person name="Fujiwara T."/>
            <person name="Yamashita S."/>
            <person name="Jong L.W."/>
            <person name="Tomita R."/>
            <person name="Iwane A.H."/>
            <person name="Miyagishima S.Y."/>
        </authorList>
    </citation>
    <scope>NUCLEOTIDE SEQUENCE</scope>
    <source>
        <strain evidence="2">NBRC 102759</strain>
    </source>
</reference>
<feature type="compositionally biased region" description="Polar residues" evidence="1">
    <location>
        <begin position="1"/>
        <end position="12"/>
    </location>
</feature>
<dbReference type="PANTHER" id="PTHR46014:SF1">
    <property type="entry name" value="TETRATRICOPEPTIDE REPEAT PROTEIN 1"/>
    <property type="match status" value="1"/>
</dbReference>
<dbReference type="SMART" id="SM00028">
    <property type="entry name" value="TPR"/>
    <property type="match status" value="3"/>
</dbReference>
<dbReference type="InterPro" id="IPR011990">
    <property type="entry name" value="TPR-like_helical_dom_sf"/>
</dbReference>
<gene>
    <name evidence="2" type="ORF">GpartN1_g7271.t1</name>
</gene>
<keyword evidence="3" id="KW-1185">Reference proteome</keyword>
<dbReference type="AlphaFoldDB" id="A0A9C7Q450"/>
<dbReference type="OrthoDB" id="1872379at2759"/>
<comment type="caution">
    <text evidence="2">The sequence shown here is derived from an EMBL/GenBank/DDBJ whole genome shotgun (WGS) entry which is preliminary data.</text>
</comment>
<name>A0A9C7Q450_9RHOD</name>
<dbReference type="Pfam" id="PF14559">
    <property type="entry name" value="TPR_19"/>
    <property type="match status" value="1"/>
</dbReference>
<dbReference type="InterPro" id="IPR052769">
    <property type="entry name" value="TPR_domain_protein"/>
</dbReference>
<dbReference type="EMBL" id="BQMJ01000070">
    <property type="protein sequence ID" value="GJQ15480.1"/>
    <property type="molecule type" value="Genomic_DNA"/>
</dbReference>
<sequence>MTTTQQASFEQAQQEKNRGNEYFRNKQYEEACECYTLALGASLSDTDRAACFANRAAAKLKLEDYEGALEDCSEALSLDGNYWKALYRREQCYLKLGRYEEALKDAKVLSEARQISTEEVHRIERLKEREDERRKEEAMTKLKEVGNSVLGYFGLSVDNFKLDKDPETGSYNIRLQK</sequence>
<dbReference type="InterPro" id="IPR019734">
    <property type="entry name" value="TPR_rpt"/>
</dbReference>
<evidence type="ECO:0000256" key="1">
    <source>
        <dbReference type="SAM" id="MobiDB-lite"/>
    </source>
</evidence>
<dbReference type="SUPFAM" id="SSF48452">
    <property type="entry name" value="TPR-like"/>
    <property type="match status" value="1"/>
</dbReference>
<dbReference type="Proteomes" id="UP001061958">
    <property type="component" value="Unassembled WGS sequence"/>
</dbReference>
<evidence type="ECO:0000313" key="2">
    <source>
        <dbReference type="EMBL" id="GJQ15480.1"/>
    </source>
</evidence>
<protein>
    <submittedName>
        <fullName evidence="2">Uncharacterized protein</fullName>
    </submittedName>
</protein>
<proteinExistence type="predicted"/>
<evidence type="ECO:0000313" key="3">
    <source>
        <dbReference type="Proteomes" id="UP001061958"/>
    </source>
</evidence>
<feature type="region of interest" description="Disordered" evidence="1">
    <location>
        <begin position="1"/>
        <end position="21"/>
    </location>
</feature>
<reference evidence="2" key="2">
    <citation type="submission" date="2022-01" db="EMBL/GenBank/DDBJ databases">
        <authorList>
            <person name="Hirooka S."/>
            <person name="Miyagishima S.Y."/>
        </authorList>
    </citation>
    <scope>NUCLEOTIDE SEQUENCE</scope>
    <source>
        <strain evidence="2">NBRC 102759</strain>
    </source>
</reference>
<dbReference type="PANTHER" id="PTHR46014">
    <property type="entry name" value="TETRATRICOPEPTIDE REPEAT PROTEIN 1"/>
    <property type="match status" value="1"/>
</dbReference>
<accession>A0A9C7Q450</accession>
<dbReference type="Gene3D" id="1.25.40.10">
    <property type="entry name" value="Tetratricopeptide repeat domain"/>
    <property type="match status" value="1"/>
</dbReference>
<organism evidence="2 3">
    <name type="scientific">Galdieria partita</name>
    <dbReference type="NCBI Taxonomy" id="83374"/>
    <lineage>
        <taxon>Eukaryota</taxon>
        <taxon>Rhodophyta</taxon>
        <taxon>Bangiophyceae</taxon>
        <taxon>Galdieriales</taxon>
        <taxon>Galdieriaceae</taxon>
        <taxon>Galdieria</taxon>
    </lineage>
</organism>